<name>A0ABY3QAR0_9PSED</name>
<accession>A0ABY3QAR0</accession>
<reference evidence="1 2" key="1">
    <citation type="journal article" date="2022" name="Int. J. Syst. Evol. Microbiol.">
        <title>Pseudomonas fitomaticsae sp. nov., isolated at Marimurtra Botanical Garden in Blanes, Catalonia, Spain.</title>
        <authorList>
            <person name="Atanasov K.E."/>
            <person name="Galbis D.M."/>
            <person name="Cornado D."/>
            <person name="Serpico A."/>
            <person name="Sanchez G."/>
            <person name="Bosch M."/>
            <person name="Ferrer A."/>
            <person name="Altabella T."/>
        </authorList>
    </citation>
    <scope>NUCLEOTIDE SEQUENCE [LARGE SCALE GENOMIC DNA]</scope>
    <source>
        <strain evidence="1 2">FIT81</strain>
    </source>
</reference>
<sequence length="245" mass="27468">MQDSEEFMSKDAFTDMMLGQVHPVILSSEHLGDYYTHGGVGTAFVLEYEGELFVITAMHVLNNQLATHDDLRILLRNAPISILFDLRAVFPEESDPDLDLDLVVLRVVKEQHADLFAAGLTSLDAACCIKDEDFCRADSFHVFGYPDEGREYDYEEKVLGARLHWLRGELSEPKIRGLSTIEIVGDRPSDFNGMSGSVVIADIDDVWKFAGMVTLANEKHGLLHFIPAEKIAHHLNEMMLMEALS</sequence>
<evidence type="ECO:0008006" key="3">
    <source>
        <dbReference type="Google" id="ProtNLM"/>
    </source>
</evidence>
<dbReference type="SUPFAM" id="SSF50494">
    <property type="entry name" value="Trypsin-like serine proteases"/>
    <property type="match status" value="1"/>
</dbReference>
<keyword evidence="2" id="KW-1185">Reference proteome</keyword>
<dbReference type="Proteomes" id="UP001162907">
    <property type="component" value="Chromosome"/>
</dbReference>
<organism evidence="1 2">
    <name type="scientific">Pseudomonas fitomaticsae</name>
    <dbReference type="NCBI Taxonomy" id="2837969"/>
    <lineage>
        <taxon>Bacteria</taxon>
        <taxon>Pseudomonadati</taxon>
        <taxon>Pseudomonadota</taxon>
        <taxon>Gammaproteobacteria</taxon>
        <taxon>Pseudomonadales</taxon>
        <taxon>Pseudomonadaceae</taxon>
        <taxon>Pseudomonas</taxon>
    </lineage>
</organism>
<protein>
    <recommendedName>
        <fullName evidence="3">Trypsin-like peptidase domain-containing protein</fullName>
    </recommendedName>
</protein>
<evidence type="ECO:0000313" key="1">
    <source>
        <dbReference type="EMBL" id="UFQ03044.1"/>
    </source>
</evidence>
<dbReference type="EMBL" id="CP075567">
    <property type="protein sequence ID" value="UFQ03044.1"/>
    <property type="molecule type" value="Genomic_DNA"/>
</dbReference>
<evidence type="ECO:0000313" key="2">
    <source>
        <dbReference type="Proteomes" id="UP001162907"/>
    </source>
</evidence>
<gene>
    <name evidence="1" type="ORF">KJY40_08380</name>
</gene>
<proteinExistence type="predicted"/>
<dbReference type="RefSeq" id="WP_230736108.1">
    <property type="nucleotide sequence ID" value="NZ_CP075567.1"/>
</dbReference>
<dbReference type="InterPro" id="IPR009003">
    <property type="entry name" value="Peptidase_S1_PA"/>
</dbReference>